<gene>
    <name evidence="2" type="ORF">PG991_005531</name>
</gene>
<protein>
    <submittedName>
        <fullName evidence="2">Heterokaryon incompatibility protein-domain-containing protein</fullName>
    </submittedName>
</protein>
<evidence type="ECO:0000313" key="3">
    <source>
        <dbReference type="Proteomes" id="UP001396898"/>
    </source>
</evidence>
<dbReference type="EMBL" id="JAQQWI010000007">
    <property type="protein sequence ID" value="KAK8028475.1"/>
    <property type="molecule type" value="Genomic_DNA"/>
</dbReference>
<feature type="region of interest" description="Disordered" evidence="1">
    <location>
        <begin position="131"/>
        <end position="163"/>
    </location>
</feature>
<name>A0ABR1S9F9_9PEZI</name>
<keyword evidence="3" id="KW-1185">Reference proteome</keyword>
<organism evidence="2 3">
    <name type="scientific">Apiospora marii</name>
    <dbReference type="NCBI Taxonomy" id="335849"/>
    <lineage>
        <taxon>Eukaryota</taxon>
        <taxon>Fungi</taxon>
        <taxon>Dikarya</taxon>
        <taxon>Ascomycota</taxon>
        <taxon>Pezizomycotina</taxon>
        <taxon>Sordariomycetes</taxon>
        <taxon>Xylariomycetidae</taxon>
        <taxon>Amphisphaeriales</taxon>
        <taxon>Apiosporaceae</taxon>
        <taxon>Apiospora</taxon>
    </lineage>
</organism>
<accession>A0ABR1S9F9</accession>
<reference evidence="2 3" key="1">
    <citation type="submission" date="2023-01" db="EMBL/GenBank/DDBJ databases">
        <title>Analysis of 21 Apiospora genomes using comparative genomics revels a genus with tremendous synthesis potential of carbohydrate active enzymes and secondary metabolites.</title>
        <authorList>
            <person name="Sorensen T."/>
        </authorList>
    </citation>
    <scope>NUCLEOTIDE SEQUENCE [LARGE SCALE GENOMIC DNA]</scope>
    <source>
        <strain evidence="2 3">CBS 20057</strain>
    </source>
</reference>
<proteinExistence type="predicted"/>
<dbReference type="Proteomes" id="UP001396898">
    <property type="component" value="Unassembled WGS sequence"/>
</dbReference>
<comment type="caution">
    <text evidence="2">The sequence shown here is derived from an EMBL/GenBank/DDBJ whole genome shotgun (WGS) entry which is preliminary data.</text>
</comment>
<evidence type="ECO:0000256" key="1">
    <source>
        <dbReference type="SAM" id="MobiDB-lite"/>
    </source>
</evidence>
<feature type="compositionally biased region" description="Polar residues" evidence="1">
    <location>
        <begin position="133"/>
        <end position="159"/>
    </location>
</feature>
<sequence length="238" mass="26712">MIFSCTQGVYRESSDCAFASKPAGSTWEDSGASPPIIAAELYAKLHSSLPAGLTYNLITAREFVRATEEYTGRRLTFETDRVAAFAGLIAAATSPADNVPERAFLKHGHPLRFFETALTWQYEHDVWQHHQESLPSDQESLMSDQESLPSDQDSTQPDQESCHIEQKPYEENAWVANADVPSWSWASAGAKVHFLDNGDEDDRCDLFRFQLLDRFDVLGLPRDLDWASQTTSFSSRRG</sequence>
<evidence type="ECO:0000313" key="2">
    <source>
        <dbReference type="EMBL" id="KAK8028475.1"/>
    </source>
</evidence>